<feature type="chain" id="PRO_5045390023" description="sn-glycerol-3-phosphate-binding periplasmic protein UgpB" evidence="7">
    <location>
        <begin position="24"/>
        <end position="414"/>
    </location>
</feature>
<dbReference type="RefSeq" id="WP_199032034.1">
    <property type="nucleotide sequence ID" value="NZ_CATZLL010000011.1"/>
</dbReference>
<comment type="subcellular location">
    <subcellularLocation>
        <location evidence="1">Periplasm</location>
    </subcellularLocation>
</comment>
<evidence type="ECO:0000256" key="5">
    <source>
        <dbReference type="ARBA" id="ARBA00022448"/>
    </source>
</evidence>
<evidence type="ECO:0000256" key="4">
    <source>
        <dbReference type="ARBA" id="ARBA00017470"/>
    </source>
</evidence>
<evidence type="ECO:0000313" key="8">
    <source>
        <dbReference type="EMBL" id="CAJ0817910.1"/>
    </source>
</evidence>
<dbReference type="PANTHER" id="PTHR43649">
    <property type="entry name" value="ARABINOSE-BINDING PROTEIN-RELATED"/>
    <property type="match status" value="1"/>
</dbReference>
<protein>
    <recommendedName>
        <fullName evidence="4">sn-glycerol-3-phosphate-binding periplasmic protein UgpB</fullName>
    </recommendedName>
</protein>
<evidence type="ECO:0000256" key="6">
    <source>
        <dbReference type="ARBA" id="ARBA00022729"/>
    </source>
</evidence>
<evidence type="ECO:0000313" key="9">
    <source>
        <dbReference type="Proteomes" id="UP001189757"/>
    </source>
</evidence>
<comment type="similarity">
    <text evidence="2">Belongs to the bacterial solute-binding protein 1 family.</text>
</comment>
<evidence type="ECO:0000256" key="3">
    <source>
        <dbReference type="ARBA" id="ARBA00011557"/>
    </source>
</evidence>
<name>A0ABM9K7L7_9RALS</name>
<dbReference type="EMBL" id="CATZLL010000011">
    <property type="protein sequence ID" value="CAJ0817910.1"/>
    <property type="molecule type" value="Genomic_DNA"/>
</dbReference>
<keyword evidence="6 7" id="KW-0732">Signal</keyword>
<keyword evidence="9" id="KW-1185">Reference proteome</keyword>
<sequence length="414" mass="44173">MQRRYAKFLAGGLLAATAVAAQAAAVELNVSAWKGGAAEPAAMPELIAKFEKENPDIKIKFDYITRNDTTTIMSSRLQGGAAPDVMMVDRPLMRQWAAAGQLMDLSADPTIQKLAPDVKPLAQIGGKYYMVPMEVVGIGLFANETLLKKAGVDHVPTNISEMKAACTKLRAANITPLLLPAKDGWAPAMLALTMGLAPSVKANPSFVSDVVAGKQKFSSNPNFKQAIGALKELADAHCYDPKLNVGIDPWGLGLTEFTAGRVAMMPQGAWSIQKFTVNGKPAVDFVFAPLPSLDGGKAAGLDMLGTAWAINAAARQPAAAKRWLQFWSKEENLGKFLQAEAAFSPFAGGQSAIPASERLYAEARKAGNTVAHPKGDFSAAFIQEMQKSMAAYLLNINQDQGAVLARWDNAPQQQ</sequence>
<organism evidence="8 9">
    <name type="scientific">Ralstonia flaminis</name>
    <dbReference type="NCBI Taxonomy" id="3058597"/>
    <lineage>
        <taxon>Bacteria</taxon>
        <taxon>Pseudomonadati</taxon>
        <taxon>Pseudomonadota</taxon>
        <taxon>Betaproteobacteria</taxon>
        <taxon>Burkholderiales</taxon>
        <taxon>Burkholderiaceae</taxon>
        <taxon>Ralstonia</taxon>
    </lineage>
</organism>
<dbReference type="Pfam" id="PF01547">
    <property type="entry name" value="SBP_bac_1"/>
    <property type="match status" value="1"/>
</dbReference>
<dbReference type="Proteomes" id="UP001189757">
    <property type="component" value="Unassembled WGS sequence"/>
</dbReference>
<dbReference type="PANTHER" id="PTHR43649:SF31">
    <property type="entry name" value="SN-GLYCEROL-3-PHOSPHATE-BINDING PERIPLASMIC PROTEIN UGPB"/>
    <property type="match status" value="1"/>
</dbReference>
<comment type="subunit">
    <text evidence="3">The complex is composed of two ATP-binding proteins (UgpC), two transmembrane proteins (UgpA and UgpE) and a solute-binding protein (UgpB).</text>
</comment>
<gene>
    <name evidence="8" type="ORF">LMG18101_03430</name>
</gene>
<dbReference type="InterPro" id="IPR050490">
    <property type="entry name" value="Bact_solute-bd_prot1"/>
</dbReference>
<dbReference type="InterPro" id="IPR006059">
    <property type="entry name" value="SBP"/>
</dbReference>
<evidence type="ECO:0000256" key="7">
    <source>
        <dbReference type="SAM" id="SignalP"/>
    </source>
</evidence>
<keyword evidence="5" id="KW-0813">Transport</keyword>
<proteinExistence type="inferred from homology"/>
<evidence type="ECO:0000256" key="2">
    <source>
        <dbReference type="ARBA" id="ARBA00008520"/>
    </source>
</evidence>
<accession>A0ABM9K7L7</accession>
<reference evidence="8 9" key="1">
    <citation type="submission" date="2023-07" db="EMBL/GenBank/DDBJ databases">
        <authorList>
            <person name="Peeters C."/>
        </authorList>
    </citation>
    <scope>NUCLEOTIDE SEQUENCE [LARGE SCALE GENOMIC DNA]</scope>
    <source>
        <strain evidence="8 9">LMG 18101</strain>
    </source>
</reference>
<evidence type="ECO:0000256" key="1">
    <source>
        <dbReference type="ARBA" id="ARBA00004418"/>
    </source>
</evidence>
<dbReference type="Gene3D" id="3.40.190.10">
    <property type="entry name" value="Periplasmic binding protein-like II"/>
    <property type="match status" value="2"/>
</dbReference>
<feature type="signal peptide" evidence="7">
    <location>
        <begin position="1"/>
        <end position="23"/>
    </location>
</feature>
<comment type="caution">
    <text evidence="8">The sequence shown here is derived from an EMBL/GenBank/DDBJ whole genome shotgun (WGS) entry which is preliminary data.</text>
</comment>
<dbReference type="SUPFAM" id="SSF53850">
    <property type="entry name" value="Periplasmic binding protein-like II"/>
    <property type="match status" value="1"/>
</dbReference>